<organism evidence="1 2">
    <name type="scientific">Paraglaciecola hydrolytica</name>
    <dbReference type="NCBI Taxonomy" id="1799789"/>
    <lineage>
        <taxon>Bacteria</taxon>
        <taxon>Pseudomonadati</taxon>
        <taxon>Pseudomonadota</taxon>
        <taxon>Gammaproteobacteria</taxon>
        <taxon>Alteromonadales</taxon>
        <taxon>Alteromonadaceae</taxon>
        <taxon>Paraglaciecola</taxon>
    </lineage>
</organism>
<dbReference type="Pfam" id="PF16277">
    <property type="entry name" value="DUF4926"/>
    <property type="match status" value="1"/>
</dbReference>
<protein>
    <recommendedName>
        <fullName evidence="3">DUF4926 domain-containing protein</fullName>
    </recommendedName>
</protein>
<evidence type="ECO:0008006" key="3">
    <source>
        <dbReference type="Google" id="ProtNLM"/>
    </source>
</evidence>
<comment type="caution">
    <text evidence="1">The sequence shown here is derived from an EMBL/GenBank/DDBJ whole genome shotgun (WGS) entry which is preliminary data.</text>
</comment>
<accession>A0A136A2D6</accession>
<dbReference type="RefSeq" id="WP_068376791.1">
    <property type="nucleotide sequence ID" value="NZ_LSNE01000005.1"/>
</dbReference>
<dbReference type="EMBL" id="LSNE01000005">
    <property type="protein sequence ID" value="KXI29395.1"/>
    <property type="molecule type" value="Genomic_DNA"/>
</dbReference>
<evidence type="ECO:0000313" key="2">
    <source>
        <dbReference type="Proteomes" id="UP000070299"/>
    </source>
</evidence>
<dbReference type="OrthoDB" id="6293634at2"/>
<dbReference type="AlphaFoldDB" id="A0A136A2D6"/>
<reference evidence="2" key="1">
    <citation type="submission" date="2016-02" db="EMBL/GenBank/DDBJ databases">
        <authorList>
            <person name="Schultz-Johansen M."/>
            <person name="Glaring M.A."/>
            <person name="Bech P.K."/>
            <person name="Stougaard P."/>
        </authorList>
    </citation>
    <scope>NUCLEOTIDE SEQUENCE [LARGE SCALE GENOMIC DNA]</scope>
    <source>
        <strain evidence="2">S66</strain>
    </source>
</reference>
<gene>
    <name evidence="1" type="ORF">AX660_14775</name>
</gene>
<dbReference type="InterPro" id="IPR032568">
    <property type="entry name" value="DUF4926"/>
</dbReference>
<evidence type="ECO:0000313" key="1">
    <source>
        <dbReference type="EMBL" id="KXI29395.1"/>
    </source>
</evidence>
<dbReference type="Proteomes" id="UP000070299">
    <property type="component" value="Unassembled WGS sequence"/>
</dbReference>
<name>A0A136A2D6_9ALTE</name>
<proteinExistence type="predicted"/>
<sequence>MEFKQYDVIKVLEISNPKKLQGRGSCLGYCSPKIGDVGTIVEIYTTPCLGYDIECSDEKGVTKWLTTFEPSEIKMEVVCASST</sequence>
<dbReference type="STRING" id="1799789.AX660_14775"/>
<keyword evidence="2" id="KW-1185">Reference proteome</keyword>